<dbReference type="EC" id="2.5.1.25" evidence="2"/>
<evidence type="ECO:0000259" key="13">
    <source>
        <dbReference type="SMART" id="SM01144"/>
    </source>
</evidence>
<keyword evidence="4" id="KW-0949">S-adenosyl-L-methionine</keyword>
<comment type="subcellular location">
    <subcellularLocation>
        <location evidence="1">Nucleus</location>
    </subcellularLocation>
</comment>
<dbReference type="Proteomes" id="UP000472276">
    <property type="component" value="Unassembled WGS sequence"/>
</dbReference>
<evidence type="ECO:0000256" key="2">
    <source>
        <dbReference type="ARBA" id="ARBA00012386"/>
    </source>
</evidence>
<feature type="region of interest" description="Disordered" evidence="12">
    <location>
        <begin position="16"/>
        <end position="45"/>
    </location>
</feature>
<accession>A0AAZ1XRT6</accession>
<keyword evidence="3" id="KW-0808">Transferase</keyword>
<evidence type="ECO:0000256" key="9">
    <source>
        <dbReference type="ARBA" id="ARBA00039242"/>
    </source>
</evidence>
<organism evidence="14 15">
    <name type="scientific">Oreochromis aureus</name>
    <name type="common">Israeli tilapia</name>
    <name type="synonym">Chromis aureus</name>
    <dbReference type="NCBI Taxonomy" id="47969"/>
    <lineage>
        <taxon>Eukaryota</taxon>
        <taxon>Metazoa</taxon>
        <taxon>Chordata</taxon>
        <taxon>Craniata</taxon>
        <taxon>Vertebrata</taxon>
        <taxon>Euteleostomi</taxon>
        <taxon>Actinopterygii</taxon>
        <taxon>Neopterygii</taxon>
        <taxon>Teleostei</taxon>
        <taxon>Neoteleostei</taxon>
        <taxon>Acanthomorphata</taxon>
        <taxon>Ovalentaria</taxon>
        <taxon>Cichlomorphae</taxon>
        <taxon>Cichliformes</taxon>
        <taxon>Cichlidae</taxon>
        <taxon>African cichlids</taxon>
        <taxon>Pseudocrenilabrinae</taxon>
        <taxon>Oreochromini</taxon>
        <taxon>Oreochromis</taxon>
    </lineage>
</organism>
<protein>
    <recommendedName>
        <fullName evidence="9">tRNA-uridine aminocarboxypropyltransferase 1</fullName>
        <ecNumber evidence="2">2.5.1.25</ecNumber>
    </recommendedName>
    <alternativeName>
        <fullName evidence="10">DTW domain-containing protein 1</fullName>
    </alternativeName>
</protein>
<evidence type="ECO:0000256" key="12">
    <source>
        <dbReference type="SAM" id="MobiDB-lite"/>
    </source>
</evidence>
<dbReference type="PANTHER" id="PTHR15627:SF8">
    <property type="entry name" value="TRNA-URIDINE AMINOCARBOXYPROPYLTRANSFERASE 1"/>
    <property type="match status" value="1"/>
</dbReference>
<feature type="domain" description="DTW" evidence="13">
    <location>
        <begin position="80"/>
        <end position="311"/>
    </location>
</feature>
<evidence type="ECO:0000256" key="6">
    <source>
        <dbReference type="ARBA" id="ARBA00023242"/>
    </source>
</evidence>
<evidence type="ECO:0000256" key="3">
    <source>
        <dbReference type="ARBA" id="ARBA00022679"/>
    </source>
</evidence>
<name>A0AAZ1XRT6_OREAU</name>
<evidence type="ECO:0000313" key="14">
    <source>
        <dbReference type="Ensembl" id="ENSOABP00000071001.1"/>
    </source>
</evidence>
<feature type="region of interest" description="Disordered" evidence="12">
    <location>
        <begin position="179"/>
        <end position="212"/>
    </location>
</feature>
<dbReference type="GO" id="GO:0005634">
    <property type="term" value="C:nucleus"/>
    <property type="evidence" value="ECO:0007669"/>
    <property type="project" value="UniProtKB-SubCell"/>
</dbReference>
<dbReference type="GeneID" id="116311642"/>
<comment type="function">
    <text evidence="7">Catalyzes the formation of 3-(3-amino-3-carboxypropyl)uridine (acp3U) at position 20 in the D-loop of several cytoplasmic tRNAs (acp3U(20)).</text>
</comment>
<reference evidence="14" key="3">
    <citation type="submission" date="2025-09" db="UniProtKB">
        <authorList>
            <consortium name="Ensembl"/>
        </authorList>
    </citation>
    <scope>IDENTIFICATION</scope>
</reference>
<dbReference type="PANTHER" id="PTHR15627">
    <property type="entry name" value="NATURAL KILLER CELL-SPECIFIC ANTIGEN KLIP1"/>
    <property type="match status" value="1"/>
</dbReference>
<dbReference type="SMART" id="SM01144">
    <property type="entry name" value="DTW"/>
    <property type="match status" value="1"/>
</dbReference>
<feature type="compositionally biased region" description="Low complexity" evidence="12">
    <location>
        <begin position="191"/>
        <end position="202"/>
    </location>
</feature>
<evidence type="ECO:0000256" key="4">
    <source>
        <dbReference type="ARBA" id="ARBA00022691"/>
    </source>
</evidence>
<dbReference type="AlphaFoldDB" id="A0AAZ1XRT6"/>
<keyword evidence="6" id="KW-0539">Nucleus</keyword>
<reference evidence="14" key="2">
    <citation type="submission" date="2025-08" db="UniProtKB">
        <authorList>
            <consortium name="Ensembl"/>
        </authorList>
    </citation>
    <scope>IDENTIFICATION</scope>
</reference>
<gene>
    <name evidence="14" type="primary">DTWD1</name>
</gene>
<dbReference type="Pfam" id="PF03942">
    <property type="entry name" value="DTW"/>
    <property type="match status" value="1"/>
</dbReference>
<dbReference type="GO" id="GO:0006400">
    <property type="term" value="P:tRNA modification"/>
    <property type="evidence" value="ECO:0007669"/>
    <property type="project" value="TreeGrafter"/>
</dbReference>
<evidence type="ECO:0000256" key="10">
    <source>
        <dbReference type="ARBA" id="ARBA00042508"/>
    </source>
</evidence>
<evidence type="ECO:0000256" key="8">
    <source>
        <dbReference type="ARBA" id="ARBA00038290"/>
    </source>
</evidence>
<keyword evidence="5" id="KW-0819">tRNA processing</keyword>
<comment type="similarity">
    <text evidence="8">Belongs to the TDD superfamily. DTWD1 family.</text>
</comment>
<evidence type="ECO:0000256" key="7">
    <source>
        <dbReference type="ARBA" id="ARBA00037050"/>
    </source>
</evidence>
<evidence type="ECO:0000313" key="15">
    <source>
        <dbReference type="Proteomes" id="UP000472276"/>
    </source>
</evidence>
<dbReference type="InterPro" id="IPR005636">
    <property type="entry name" value="DTW"/>
</dbReference>
<evidence type="ECO:0000256" key="1">
    <source>
        <dbReference type="ARBA" id="ARBA00004123"/>
    </source>
</evidence>
<dbReference type="Ensembl" id="ENSOABT00000084209.1">
    <property type="protein sequence ID" value="ENSOABP00000071001.1"/>
    <property type="gene ID" value="ENSOABG00000011183.2"/>
</dbReference>
<reference evidence="15" key="1">
    <citation type="submission" date="2020-03" db="EMBL/GenBank/DDBJ databases">
        <title>Evolution of repeat sequences and sex chromosomes of tilapia species revealed by chromosome-level genomes.</title>
        <authorList>
            <person name="Xu L."/>
            <person name="Tao W."/>
            <person name="Wang D."/>
            <person name="Zhou Q."/>
        </authorList>
    </citation>
    <scope>NUCLEOTIDE SEQUENCE [LARGE SCALE GENOMIC DNA]</scope>
    <source>
        <strain evidence="15">Israel</strain>
    </source>
</reference>
<feature type="compositionally biased region" description="Basic and acidic residues" evidence="12">
    <location>
        <begin position="20"/>
        <end position="45"/>
    </location>
</feature>
<dbReference type="InterPro" id="IPR051521">
    <property type="entry name" value="tRNA_Mod/Golgi_Maint"/>
</dbReference>
<comment type="catalytic activity">
    <reaction evidence="11">
        <text>a uridine in tRNA + S-adenosyl-L-methionine = a 3-[(3S)-3-amino-3-carboxypropyl]uridine in tRNA + S-methyl-5'-thioadenosine + H(+)</text>
        <dbReference type="Rhea" id="RHEA:62432"/>
        <dbReference type="Rhea" id="RHEA-COMP:13339"/>
        <dbReference type="Rhea" id="RHEA-COMP:16092"/>
        <dbReference type="ChEBI" id="CHEBI:15378"/>
        <dbReference type="ChEBI" id="CHEBI:17509"/>
        <dbReference type="ChEBI" id="CHEBI:59789"/>
        <dbReference type="ChEBI" id="CHEBI:65315"/>
        <dbReference type="ChEBI" id="CHEBI:82930"/>
        <dbReference type="EC" id="2.5.1.25"/>
    </reaction>
</comment>
<dbReference type="GO" id="GO:0016432">
    <property type="term" value="F:tRNA-uridine aminocarboxypropyltransferase activity"/>
    <property type="evidence" value="ECO:0007669"/>
    <property type="project" value="UniProtKB-EC"/>
</dbReference>
<sequence>MAMSVLVLQDKSVNRAKMSGLDKDQRHHPSCREKTLASDSSDSRELPSQQLQGLKLASHAVLEEAQQRGRLKCSKCGGSRMFFCYTCCSLVGMSLQDVPTVKLPVKIDIIKHPNETDGKSTAIHAKILAPSDVTIYTYPCIPEYQKDKVVLVFPGPRAVSVQDMMKCLHDRSHDFSDEPCRKRLKTEQVQGSTCTSESSESGTPDEAKSSVSKVDPLQRVVFIDSTWNQTNKISTDERLQDLLQVELKMRKTCFWRHQKGKPDTYLATIEAIYYFLMDFHEHCLDEEYSGEYDNLLFFYSYLHSIVNKAKTSAGKC</sequence>
<keyword evidence="15" id="KW-1185">Reference proteome</keyword>
<proteinExistence type="inferred from homology"/>
<evidence type="ECO:0000256" key="11">
    <source>
        <dbReference type="ARBA" id="ARBA00048718"/>
    </source>
</evidence>
<dbReference type="RefSeq" id="XP_039464271.1">
    <property type="nucleotide sequence ID" value="XM_039608337.1"/>
</dbReference>
<evidence type="ECO:0000256" key="5">
    <source>
        <dbReference type="ARBA" id="ARBA00022694"/>
    </source>
</evidence>